<dbReference type="InterPro" id="IPR017517">
    <property type="entry name" value="Maleyloyr_isom"/>
</dbReference>
<evidence type="ECO:0000259" key="1">
    <source>
        <dbReference type="Pfam" id="PF07398"/>
    </source>
</evidence>
<dbReference type="SUPFAM" id="SSF109854">
    <property type="entry name" value="DinB/YfiT-like putative metalloenzymes"/>
    <property type="match status" value="1"/>
</dbReference>
<keyword evidence="4" id="KW-1185">Reference proteome</keyword>
<name>A0A401WA99_STREY</name>
<evidence type="ECO:0000259" key="2">
    <source>
        <dbReference type="Pfam" id="PF11716"/>
    </source>
</evidence>
<organism evidence="3 4">
    <name type="scientific">Streptomyces paromomycinus</name>
    <name type="common">Streptomyces rimosus subsp. paromomycinus</name>
    <dbReference type="NCBI Taxonomy" id="92743"/>
    <lineage>
        <taxon>Bacteria</taxon>
        <taxon>Bacillati</taxon>
        <taxon>Actinomycetota</taxon>
        <taxon>Actinomycetes</taxon>
        <taxon>Kitasatosporales</taxon>
        <taxon>Streptomycetaceae</taxon>
        <taxon>Streptomyces</taxon>
    </lineage>
</organism>
<dbReference type="InterPro" id="IPR010872">
    <property type="entry name" value="MDMPI_C-term_domain"/>
</dbReference>
<gene>
    <name evidence="3" type="ORF">GKJPGBOP_05981</name>
</gene>
<feature type="domain" description="Mycothiol-dependent maleylpyruvate isomerase metal-binding" evidence="2">
    <location>
        <begin position="18"/>
        <end position="142"/>
    </location>
</feature>
<proteinExistence type="predicted"/>
<dbReference type="Pfam" id="PF07398">
    <property type="entry name" value="MDMPI_C"/>
    <property type="match status" value="1"/>
</dbReference>
<feature type="domain" description="MDMPI C-terminal" evidence="1">
    <location>
        <begin position="155"/>
        <end position="257"/>
    </location>
</feature>
<dbReference type="GO" id="GO:0005886">
    <property type="term" value="C:plasma membrane"/>
    <property type="evidence" value="ECO:0007669"/>
    <property type="project" value="TreeGrafter"/>
</dbReference>
<evidence type="ECO:0000313" key="3">
    <source>
        <dbReference type="EMBL" id="GCD46234.1"/>
    </source>
</evidence>
<dbReference type="Pfam" id="PF11716">
    <property type="entry name" value="MDMPI_N"/>
    <property type="match status" value="1"/>
</dbReference>
<reference evidence="3 4" key="1">
    <citation type="submission" date="2018-11" db="EMBL/GenBank/DDBJ databases">
        <title>Whole genome sequence of Streptomyces paromomycinus NBRC 15454(T).</title>
        <authorList>
            <person name="Komaki H."/>
            <person name="Tamura T."/>
        </authorList>
    </citation>
    <scope>NUCLEOTIDE SEQUENCE [LARGE SCALE GENOMIC DNA]</scope>
    <source>
        <strain evidence="3 4">NBRC 15454</strain>
    </source>
</reference>
<dbReference type="InterPro" id="IPR024344">
    <property type="entry name" value="MDMPI_metal-binding"/>
</dbReference>
<evidence type="ECO:0000313" key="4">
    <source>
        <dbReference type="Proteomes" id="UP000286746"/>
    </source>
</evidence>
<dbReference type="GO" id="GO:0046872">
    <property type="term" value="F:metal ion binding"/>
    <property type="evidence" value="ECO:0007669"/>
    <property type="project" value="InterPro"/>
</dbReference>
<dbReference type="AlphaFoldDB" id="A0A401WA99"/>
<dbReference type="NCBIfam" id="TIGR03083">
    <property type="entry name" value="maleylpyruvate isomerase family mycothiol-dependent enzyme"/>
    <property type="match status" value="1"/>
</dbReference>
<accession>A0A401WA99</accession>
<dbReference type="EMBL" id="BHZD01000001">
    <property type="protein sequence ID" value="GCD46234.1"/>
    <property type="molecule type" value="Genomic_DNA"/>
</dbReference>
<dbReference type="InterPro" id="IPR034660">
    <property type="entry name" value="DinB/YfiT-like"/>
</dbReference>
<protein>
    <recommendedName>
        <fullName evidence="5">Maleylpyruvate isomerase family mycothiol-dependent enzyme</fullName>
    </recommendedName>
</protein>
<dbReference type="PANTHER" id="PTHR40758:SF1">
    <property type="entry name" value="CONSERVED PROTEIN"/>
    <property type="match status" value="1"/>
</dbReference>
<sequence>MTTMNGTLDHDRYCAEVLVEADRFRQTVRGADLTATVPTCPDWTLEDLVRHVGGAYRWAAMTVRTRATEMVSYESVPDAKGPSADDPAALDAWLDEGAQLAAGAMREAGPDAPVWAWAPGQPSGFWPRRMTHETIIHRADAAATTGAAFPLDPEVAADTIEEWSQLMCLLPTLRPDHPLNTLLGSDRTLRLHATDTPPGAPADWLLDFTGTTPAYRHSTEPATTTLQGPAADLLRVYYRRLPVGTPGIEVTGDRAFLEEWLGMAVFG</sequence>
<dbReference type="PANTHER" id="PTHR40758">
    <property type="entry name" value="CONSERVED PROTEIN"/>
    <property type="match status" value="1"/>
</dbReference>
<dbReference type="RefSeq" id="WP_307721251.1">
    <property type="nucleotide sequence ID" value="NZ_BHZD01000001.1"/>
</dbReference>
<comment type="caution">
    <text evidence="3">The sequence shown here is derived from an EMBL/GenBank/DDBJ whole genome shotgun (WGS) entry which is preliminary data.</text>
</comment>
<dbReference type="Proteomes" id="UP000286746">
    <property type="component" value="Unassembled WGS sequence"/>
</dbReference>
<evidence type="ECO:0008006" key="5">
    <source>
        <dbReference type="Google" id="ProtNLM"/>
    </source>
</evidence>